<dbReference type="FunCoup" id="O17777">
    <property type="interactions" value="40"/>
</dbReference>
<dbReference type="Bgee" id="WBGene00008648">
    <property type="expression patterns" value="Expressed in germ line (C elegans) and 4 other cell types or tissues"/>
</dbReference>
<name>O17777_CAEEL</name>
<feature type="compositionally biased region" description="Low complexity" evidence="1">
    <location>
        <begin position="268"/>
        <end position="279"/>
    </location>
</feature>
<dbReference type="STRING" id="6239.F10D11.2.1"/>
<dbReference type="OrthoDB" id="5854982at2759"/>
<dbReference type="KEGG" id="cel:CELE_F10D11.2"/>
<dbReference type="PeptideAtlas" id="O17777"/>
<dbReference type="HOGENOM" id="CLU_565302_0_0_1"/>
<dbReference type="WormBase" id="F10D11.2">
    <property type="protein sequence ID" value="CE32366"/>
    <property type="gene ID" value="WBGene00008648"/>
</dbReference>
<dbReference type="Proteomes" id="UP000001940">
    <property type="component" value="Chromosome I"/>
</dbReference>
<evidence type="ECO:0000313" key="2">
    <source>
        <dbReference type="EMBL" id="CAB02914.2"/>
    </source>
</evidence>
<dbReference type="GeneID" id="172633"/>
<evidence type="ECO:0007829" key="5">
    <source>
        <dbReference type="PeptideAtlas" id="O17777"/>
    </source>
</evidence>
<dbReference type="EMBL" id="BX284601">
    <property type="protein sequence ID" value="CAB02914.2"/>
    <property type="molecule type" value="Genomic_DNA"/>
</dbReference>
<dbReference type="InParanoid" id="O17777"/>
<feature type="compositionally biased region" description="Polar residues" evidence="1">
    <location>
        <begin position="280"/>
        <end position="302"/>
    </location>
</feature>
<keyword evidence="5" id="KW-1267">Proteomics identification</keyword>
<gene>
    <name evidence="2" type="ORF">CELE_F10D11.2</name>
    <name evidence="2 4" type="ORF">F10D11.2</name>
</gene>
<proteinExistence type="evidence at protein level"/>
<dbReference type="AlphaFoldDB" id="O17777"/>
<dbReference type="PaxDb" id="6239-F10D11.2"/>
<reference evidence="2 3" key="1">
    <citation type="journal article" date="1998" name="Science">
        <title>Genome sequence of the nematode C. elegans: a platform for investigating biology.</title>
        <authorList>
            <consortium name="The C. elegans sequencing consortium"/>
            <person name="Sulson J.E."/>
            <person name="Waterston R."/>
        </authorList>
    </citation>
    <scope>NUCLEOTIDE SEQUENCE [LARGE SCALE GENOMIC DNA]</scope>
    <source>
        <strain evidence="2 3">Bristol N2</strain>
    </source>
</reference>
<evidence type="ECO:0000313" key="4">
    <source>
        <dbReference type="WormBase" id="F10D11.2"/>
    </source>
</evidence>
<feature type="region of interest" description="Disordered" evidence="1">
    <location>
        <begin position="268"/>
        <end position="302"/>
    </location>
</feature>
<dbReference type="RefSeq" id="NP_492291.2">
    <property type="nucleotide sequence ID" value="NM_059890.7"/>
</dbReference>
<dbReference type="OMA" id="YNKFRVR"/>
<dbReference type="eggNOG" id="ENOG502R0TI">
    <property type="taxonomic scope" value="Eukaryota"/>
</dbReference>
<keyword evidence="3" id="KW-1185">Reference proteome</keyword>
<organism evidence="2 3">
    <name type="scientific">Caenorhabditis elegans</name>
    <dbReference type="NCBI Taxonomy" id="6239"/>
    <lineage>
        <taxon>Eukaryota</taxon>
        <taxon>Metazoa</taxon>
        <taxon>Ecdysozoa</taxon>
        <taxon>Nematoda</taxon>
        <taxon>Chromadorea</taxon>
        <taxon>Rhabditida</taxon>
        <taxon>Rhabditina</taxon>
        <taxon>Rhabditomorpha</taxon>
        <taxon>Rhabditoidea</taxon>
        <taxon>Rhabditidae</taxon>
        <taxon>Peloderinae</taxon>
        <taxon>Caenorhabditis</taxon>
    </lineage>
</organism>
<dbReference type="IntAct" id="O17777">
    <property type="interactions" value="3"/>
</dbReference>
<evidence type="ECO:0000313" key="3">
    <source>
        <dbReference type="Proteomes" id="UP000001940"/>
    </source>
</evidence>
<evidence type="ECO:0000256" key="1">
    <source>
        <dbReference type="SAM" id="MobiDB-lite"/>
    </source>
</evidence>
<feature type="region of interest" description="Disordered" evidence="1">
    <location>
        <begin position="187"/>
        <end position="209"/>
    </location>
</feature>
<accession>O17777</accession>
<protein>
    <submittedName>
        <fullName evidence="2">Uncharacterized protein</fullName>
    </submittedName>
</protein>
<dbReference type="UCSC" id="F10D11.2">
    <property type="organism name" value="c. elegans"/>
</dbReference>
<dbReference type="AGR" id="WB:WBGene00008648"/>
<dbReference type="PIR" id="T20706">
    <property type="entry name" value="T20706"/>
</dbReference>
<sequence length="460" mass="51814">MTDLQVFEMNPQLNFPISDKTIYQMGFNSSAAQPSAANYVTESNSLTNHLQILDLLNPQTSSGSDDKKRQFFADLMTPHYEKQAEIEKKIDDLSEVVHQFIQSQQSLNKLILEKCLGRIPSPRMTSPHQPEDNSIDDMDPPVQEEIEEKIENDTFGQNEVTVNQQPINNPMPVYPVPISHEPANLHSPIRNRSISPEKMDTTGNSGAGMSVRDFLKNTMTVQKADEKILEEELERERDEAAQTVRYNKFRVRNRPKKYKRSAVTFTSSLEAATSSSSSTIPHQDQGPTFSTHSTIGNSSDTSQLMEQLDQSQNDSIDIEENVYQPIVVPCVQRAPELDLTLMQPVFSTASSYVLNSSALDPTTHQAQSSLSALTDSKFQTDPNNLWKAVDGVSQLLVDAPSLLESDLRSFTDHSHHSSFLPFVANHEPLHRSAFLPPQYHKDRRIHQQMDSHLSDTLRNL</sequence>
<dbReference type="CTD" id="172633"/>